<dbReference type="EMBL" id="MU167219">
    <property type="protein sequence ID" value="KAG0150436.1"/>
    <property type="molecule type" value="Genomic_DNA"/>
</dbReference>
<evidence type="ECO:0000313" key="2">
    <source>
        <dbReference type="EMBL" id="KAG0150436.1"/>
    </source>
</evidence>
<organism evidence="2 3">
    <name type="scientific">Cronartium quercuum f. sp. fusiforme G11</name>
    <dbReference type="NCBI Taxonomy" id="708437"/>
    <lineage>
        <taxon>Eukaryota</taxon>
        <taxon>Fungi</taxon>
        <taxon>Dikarya</taxon>
        <taxon>Basidiomycota</taxon>
        <taxon>Pucciniomycotina</taxon>
        <taxon>Pucciniomycetes</taxon>
        <taxon>Pucciniales</taxon>
        <taxon>Coleosporiaceae</taxon>
        <taxon>Cronartium</taxon>
    </lineage>
</organism>
<comment type="caution">
    <text evidence="2">The sequence shown here is derived from an EMBL/GenBank/DDBJ whole genome shotgun (WGS) entry which is preliminary data.</text>
</comment>
<gene>
    <name evidence="2" type="ORF">CROQUDRAFT_652360</name>
</gene>
<evidence type="ECO:0000313" key="3">
    <source>
        <dbReference type="Proteomes" id="UP000886653"/>
    </source>
</evidence>
<name>A0A9P6NVS6_9BASI</name>
<feature type="compositionally biased region" description="Low complexity" evidence="1">
    <location>
        <begin position="63"/>
        <end position="73"/>
    </location>
</feature>
<dbReference type="AlphaFoldDB" id="A0A9P6NVS6"/>
<dbReference type="OrthoDB" id="2506975at2759"/>
<sequence>MTTYSESEVPLPFPNFLIDPQDGEFTPYDARSLADPSESSHSNERLLTEPSNSFEHHSNLGLSPTTSTTRSRATSDALEKLLAVQAQQLSAIGQAWRAKYSLSTMTTTENGSGSALPAISSVATPASSRFKGKENWMNENNSFDSLSNKGSRQILNSSDIPTVIKSINEDENQKESLNQPIKMNSIALKELNQKQVTLNEVRDNEILDWLKNLSSSEIIKPELSD</sequence>
<protein>
    <submittedName>
        <fullName evidence="2">Uncharacterized protein</fullName>
    </submittedName>
</protein>
<dbReference type="Proteomes" id="UP000886653">
    <property type="component" value="Unassembled WGS sequence"/>
</dbReference>
<keyword evidence="3" id="KW-1185">Reference proteome</keyword>
<feature type="region of interest" description="Disordered" evidence="1">
    <location>
        <begin position="1"/>
        <end position="73"/>
    </location>
</feature>
<reference evidence="2" key="1">
    <citation type="submission" date="2013-11" db="EMBL/GenBank/DDBJ databases">
        <title>Genome sequence of the fusiform rust pathogen reveals effectors for host alternation and coevolution with pine.</title>
        <authorList>
            <consortium name="DOE Joint Genome Institute"/>
            <person name="Smith K."/>
            <person name="Pendleton A."/>
            <person name="Kubisiak T."/>
            <person name="Anderson C."/>
            <person name="Salamov A."/>
            <person name="Aerts A."/>
            <person name="Riley R."/>
            <person name="Clum A."/>
            <person name="Lindquist E."/>
            <person name="Ence D."/>
            <person name="Campbell M."/>
            <person name="Kronenberg Z."/>
            <person name="Feau N."/>
            <person name="Dhillon B."/>
            <person name="Hamelin R."/>
            <person name="Burleigh J."/>
            <person name="Smith J."/>
            <person name="Yandell M."/>
            <person name="Nelson C."/>
            <person name="Grigoriev I."/>
            <person name="Davis J."/>
        </authorList>
    </citation>
    <scope>NUCLEOTIDE SEQUENCE</scope>
    <source>
        <strain evidence="2">G11</strain>
    </source>
</reference>
<evidence type="ECO:0000256" key="1">
    <source>
        <dbReference type="SAM" id="MobiDB-lite"/>
    </source>
</evidence>
<proteinExistence type="predicted"/>
<accession>A0A9P6NVS6</accession>